<dbReference type="Proteomes" id="UP000286095">
    <property type="component" value="Unassembled WGS sequence"/>
</dbReference>
<gene>
    <name evidence="7" type="ORF">A2J15_007400</name>
    <name evidence="8" type="ORF">DZD40_00205</name>
</gene>
<dbReference type="STRING" id="1813019.A2J15_02130"/>
<protein>
    <submittedName>
        <fullName evidence="8">Sulfite oxidase heme-binding subunit YedZ</fullName>
    </submittedName>
</protein>
<dbReference type="KEGG" id="chw:A2J15_007400"/>
<dbReference type="InterPro" id="IPR013130">
    <property type="entry name" value="Fe3_Rdtase_TM_dom"/>
</dbReference>
<feature type="transmembrane region" description="Helical" evidence="5">
    <location>
        <begin position="106"/>
        <end position="123"/>
    </location>
</feature>
<evidence type="ECO:0000313" key="9">
    <source>
        <dbReference type="Proteomes" id="UP000093205"/>
    </source>
</evidence>
<feature type="transmembrane region" description="Helical" evidence="5">
    <location>
        <begin position="35"/>
        <end position="55"/>
    </location>
</feature>
<dbReference type="EMBL" id="QURW01000001">
    <property type="protein sequence ID" value="RQD88659.1"/>
    <property type="molecule type" value="Genomic_DNA"/>
</dbReference>
<dbReference type="GeneID" id="44005355"/>
<feature type="transmembrane region" description="Helical" evidence="5">
    <location>
        <begin position="7"/>
        <end position="23"/>
    </location>
</feature>
<comment type="subcellular location">
    <subcellularLocation>
        <location evidence="1">Membrane</location>
        <topology evidence="1">Multi-pass membrane protein</topology>
    </subcellularLocation>
</comment>
<dbReference type="AlphaFoldDB" id="A0A424Z3G0"/>
<dbReference type="EMBL" id="CP031611">
    <property type="protein sequence ID" value="AXP09471.1"/>
    <property type="molecule type" value="Genomic_DNA"/>
</dbReference>
<evidence type="ECO:0000256" key="5">
    <source>
        <dbReference type="SAM" id="Phobius"/>
    </source>
</evidence>
<evidence type="ECO:0000313" key="7">
    <source>
        <dbReference type="EMBL" id="AXP09471.1"/>
    </source>
</evidence>
<dbReference type="GO" id="GO:0016020">
    <property type="term" value="C:membrane"/>
    <property type="evidence" value="ECO:0007669"/>
    <property type="project" value="UniProtKB-SubCell"/>
</dbReference>
<reference evidence="9 10" key="1">
    <citation type="submission" date="2018-08" db="EMBL/GenBank/DDBJ databases">
        <title>Survival mechanisms of Campylobacter hepaticus identified by genomic analysis and comparative transcriptomic analysis of in vivo and in vitro derived bacteria.</title>
        <authorList>
            <person name="Van T.T.H."/>
            <person name="Moore R.J."/>
        </authorList>
    </citation>
    <scope>NUCLEOTIDE SEQUENCE [LARGE SCALE GENOMIC DNA]</scope>
    <source>
        <strain evidence="8 10">54L</strain>
        <strain evidence="7 9">HV10</strain>
    </source>
</reference>
<dbReference type="OrthoDB" id="5362134at2"/>
<evidence type="ECO:0000256" key="4">
    <source>
        <dbReference type="ARBA" id="ARBA00023136"/>
    </source>
</evidence>
<feature type="transmembrane region" description="Helical" evidence="5">
    <location>
        <begin position="67"/>
        <end position="86"/>
    </location>
</feature>
<dbReference type="Pfam" id="PF01794">
    <property type="entry name" value="Ferric_reduct"/>
    <property type="match status" value="1"/>
</dbReference>
<proteinExistence type="predicted"/>
<keyword evidence="4 5" id="KW-0472">Membrane</keyword>
<name>A0A424Z3G0_9BACT</name>
<evidence type="ECO:0000259" key="6">
    <source>
        <dbReference type="Pfam" id="PF01794"/>
    </source>
</evidence>
<organism evidence="8 10">
    <name type="scientific">Campylobacter hepaticus</name>
    <dbReference type="NCBI Taxonomy" id="1813019"/>
    <lineage>
        <taxon>Bacteria</taxon>
        <taxon>Pseudomonadati</taxon>
        <taxon>Campylobacterota</taxon>
        <taxon>Epsilonproteobacteria</taxon>
        <taxon>Campylobacterales</taxon>
        <taxon>Campylobacteraceae</taxon>
        <taxon>Campylobacter</taxon>
    </lineage>
</organism>
<sequence length="192" mass="22971">MHIIHFNILAFLSFLTSLIYSLYNIFQSFDLVKEIYIYTGIFALIFLNLSIFFSLIQFKKTKNYPKLLGIFAAFWTILHFLNYFIFDRNAKISRLLDDISHHLLEASGFIAFIIILFMLASSFKWFTKIQKIRKLGYLCLVLASYHYFLSPKVPMFWEWSALILGLLYFLFHYIKIFKKLKSNNFTFIKTRI</sequence>
<keyword evidence="2 5" id="KW-0812">Transmembrane</keyword>
<keyword evidence="3 5" id="KW-1133">Transmembrane helix</keyword>
<accession>A0A424Z3G0</accession>
<evidence type="ECO:0000256" key="1">
    <source>
        <dbReference type="ARBA" id="ARBA00004141"/>
    </source>
</evidence>
<feature type="transmembrane region" description="Helical" evidence="5">
    <location>
        <begin position="156"/>
        <end position="174"/>
    </location>
</feature>
<evidence type="ECO:0000313" key="10">
    <source>
        <dbReference type="Proteomes" id="UP000286095"/>
    </source>
</evidence>
<evidence type="ECO:0000256" key="2">
    <source>
        <dbReference type="ARBA" id="ARBA00022692"/>
    </source>
</evidence>
<keyword evidence="9" id="KW-1185">Reference proteome</keyword>
<dbReference type="RefSeq" id="WP_066777954.1">
    <property type="nucleotide sequence ID" value="NZ_CBCSFE010000004.1"/>
</dbReference>
<evidence type="ECO:0000256" key="3">
    <source>
        <dbReference type="ARBA" id="ARBA00022989"/>
    </source>
</evidence>
<dbReference type="Proteomes" id="UP000093205">
    <property type="component" value="Chromosome"/>
</dbReference>
<evidence type="ECO:0000313" key="8">
    <source>
        <dbReference type="EMBL" id="RQD88659.1"/>
    </source>
</evidence>
<feature type="domain" description="Ferric oxidoreductase" evidence="6">
    <location>
        <begin position="58"/>
        <end position="128"/>
    </location>
</feature>